<evidence type="ECO:0000313" key="1">
    <source>
        <dbReference type="EMBL" id="AAZ24627.1"/>
    </source>
</evidence>
<name>Q485B7_COLP3</name>
<dbReference type="HOGENOM" id="CLU_3307973_0_0_6"/>
<gene>
    <name evidence="1" type="ordered locus">CPS_1606</name>
</gene>
<evidence type="ECO:0000313" key="2">
    <source>
        <dbReference type="Proteomes" id="UP000000547"/>
    </source>
</evidence>
<dbReference type="EMBL" id="CP000083">
    <property type="protein sequence ID" value="AAZ24627.1"/>
    <property type="molecule type" value="Genomic_DNA"/>
</dbReference>
<proteinExistence type="predicted"/>
<organism evidence="1 2">
    <name type="scientific">Colwellia psychrerythraea (strain 34H / ATCC BAA-681)</name>
    <name type="common">Vibrio psychroerythus</name>
    <dbReference type="NCBI Taxonomy" id="167879"/>
    <lineage>
        <taxon>Bacteria</taxon>
        <taxon>Pseudomonadati</taxon>
        <taxon>Pseudomonadota</taxon>
        <taxon>Gammaproteobacteria</taxon>
        <taxon>Alteromonadales</taxon>
        <taxon>Colwelliaceae</taxon>
        <taxon>Colwellia</taxon>
    </lineage>
</organism>
<dbReference type="KEGG" id="cps:CPS_1606"/>
<sequence length="39" mass="4313">MSNDLFSQTGLRLFRKAVTYSHLSSGLNNSIKPRSALTT</sequence>
<accession>Q485B7</accession>
<dbReference type="Proteomes" id="UP000000547">
    <property type="component" value="Chromosome"/>
</dbReference>
<protein>
    <submittedName>
        <fullName evidence="1">Uncharacterized protein</fullName>
    </submittedName>
</protein>
<dbReference type="AlphaFoldDB" id="Q485B7"/>
<reference evidence="1" key="1">
    <citation type="journal article" date="2005" name="Proc. Natl. Acad. Sci. U.S.A.">
        <title>The psychrophilic lifestyle as revealed by the genome sequence of Colwellia psychrerythraea 34H through genomic and proteomic analyses.</title>
        <authorList>
            <person name="Methe B.A."/>
            <person name="Nelson K.E."/>
            <person name="Deming J.W."/>
            <person name="Momen B."/>
            <person name="Melamud E."/>
            <person name="Zhang X."/>
            <person name="Moult J."/>
            <person name="Madupu R."/>
            <person name="Nelson W.C."/>
            <person name="Dodson R.J."/>
            <person name="Brinkac L.M."/>
            <person name="Daugherty S.C."/>
            <person name="Durkin A.S."/>
            <person name="DeBoy R.T."/>
            <person name="Kolonay J.F."/>
            <person name="Sullivan S.A."/>
            <person name="Zhou L."/>
            <person name="Davidsen T.M."/>
            <person name="Wu M."/>
            <person name="Huston A.L."/>
            <person name="Lewis M."/>
            <person name="Weaver B."/>
            <person name="Weidman J.F."/>
            <person name="Khouri H."/>
            <person name="Utterback T.R."/>
            <person name="Feldblyum T.V."/>
            <person name="Fraser C.M."/>
        </authorList>
    </citation>
    <scope>NUCLEOTIDE SEQUENCE [LARGE SCALE GENOMIC DNA]</scope>
    <source>
        <strain evidence="1">34H</strain>
    </source>
</reference>